<feature type="transmembrane region" description="Helical" evidence="1">
    <location>
        <begin position="6"/>
        <end position="28"/>
    </location>
</feature>
<dbReference type="AlphaFoldDB" id="A0A368VM11"/>
<protein>
    <submittedName>
        <fullName evidence="2">Uncharacterized protein</fullName>
    </submittedName>
</protein>
<evidence type="ECO:0000313" key="2">
    <source>
        <dbReference type="EMBL" id="RCW41775.1"/>
    </source>
</evidence>
<keyword evidence="1" id="KW-1133">Transmembrane helix</keyword>
<keyword evidence="3" id="KW-1185">Reference proteome</keyword>
<sequence length="36" mass="3933">MIDVYMIIALLACFGLFYGFLTWCGNVIEQSGGDNG</sequence>
<name>A0A368VM11_9BACL</name>
<proteinExistence type="predicted"/>
<evidence type="ECO:0000256" key="1">
    <source>
        <dbReference type="SAM" id="Phobius"/>
    </source>
</evidence>
<gene>
    <name evidence="2" type="ORF">DFP97_12158</name>
</gene>
<accession>A0A368VM11</accession>
<reference evidence="2 3" key="1">
    <citation type="submission" date="2018-07" db="EMBL/GenBank/DDBJ databases">
        <title>Genomic Encyclopedia of Type Strains, Phase III (KMG-III): the genomes of soil and plant-associated and newly described type strains.</title>
        <authorList>
            <person name="Whitman W."/>
        </authorList>
    </citation>
    <scope>NUCLEOTIDE SEQUENCE [LARGE SCALE GENOMIC DNA]</scope>
    <source>
        <strain evidence="2 3">CECT 7506</strain>
    </source>
</reference>
<keyword evidence="1" id="KW-0812">Transmembrane</keyword>
<organism evidence="2 3">
    <name type="scientific">Paenibacillus prosopidis</name>
    <dbReference type="NCBI Taxonomy" id="630520"/>
    <lineage>
        <taxon>Bacteria</taxon>
        <taxon>Bacillati</taxon>
        <taxon>Bacillota</taxon>
        <taxon>Bacilli</taxon>
        <taxon>Bacillales</taxon>
        <taxon>Paenibacillaceae</taxon>
        <taxon>Paenibacillus</taxon>
    </lineage>
</organism>
<comment type="caution">
    <text evidence="2">The sequence shown here is derived from an EMBL/GenBank/DDBJ whole genome shotgun (WGS) entry which is preliminary data.</text>
</comment>
<keyword evidence="1" id="KW-0472">Membrane</keyword>
<dbReference type="Proteomes" id="UP000252415">
    <property type="component" value="Unassembled WGS sequence"/>
</dbReference>
<evidence type="ECO:0000313" key="3">
    <source>
        <dbReference type="Proteomes" id="UP000252415"/>
    </source>
</evidence>
<dbReference type="EMBL" id="QPJD01000021">
    <property type="protein sequence ID" value="RCW41775.1"/>
    <property type="molecule type" value="Genomic_DNA"/>
</dbReference>